<dbReference type="PANTHER" id="PTHR10340:SF34">
    <property type="entry name" value="SPHINGOMYELIN PHOSPHODIESTERASE"/>
    <property type="match status" value="1"/>
</dbReference>
<dbReference type="InterPro" id="IPR029052">
    <property type="entry name" value="Metallo-depent_PP-like"/>
</dbReference>
<dbReference type="InterPro" id="IPR004843">
    <property type="entry name" value="Calcineurin-like_PHP"/>
</dbReference>
<keyword evidence="8" id="KW-1185">Reference proteome</keyword>
<dbReference type="Proteomes" id="UP000694865">
    <property type="component" value="Unplaced"/>
</dbReference>
<keyword evidence="2" id="KW-1015">Disulfide bond</keyword>
<evidence type="ECO:0000256" key="4">
    <source>
        <dbReference type="ARBA" id="ARBA00023295"/>
    </source>
</evidence>
<feature type="signal peptide" evidence="6">
    <location>
        <begin position="1"/>
        <end position="21"/>
    </location>
</feature>
<feature type="chain" id="PRO_5047278886" evidence="6">
    <location>
        <begin position="22"/>
        <end position="348"/>
    </location>
</feature>
<dbReference type="InterPro" id="IPR011001">
    <property type="entry name" value="Saposin-like"/>
</dbReference>
<keyword evidence="3" id="KW-0325">Glycoprotein</keyword>
<dbReference type="Gene3D" id="1.10.225.10">
    <property type="entry name" value="Saposin-like"/>
    <property type="match status" value="1"/>
</dbReference>
<evidence type="ECO:0000313" key="8">
    <source>
        <dbReference type="Proteomes" id="UP000694865"/>
    </source>
</evidence>
<evidence type="ECO:0000256" key="5">
    <source>
        <dbReference type="ARBA" id="ARBA00047268"/>
    </source>
</evidence>
<dbReference type="SUPFAM" id="SSF47862">
    <property type="entry name" value="Saposin"/>
    <property type="match status" value="1"/>
</dbReference>
<dbReference type="Pfam" id="PF00149">
    <property type="entry name" value="Metallophos"/>
    <property type="match status" value="1"/>
</dbReference>
<proteinExistence type="predicted"/>
<evidence type="ECO:0000256" key="3">
    <source>
        <dbReference type="ARBA" id="ARBA00023180"/>
    </source>
</evidence>
<dbReference type="SUPFAM" id="SSF56300">
    <property type="entry name" value="Metallo-dependent phosphatases"/>
    <property type="match status" value="1"/>
</dbReference>
<keyword evidence="1" id="KW-0378">Hydrolase</keyword>
<dbReference type="SMART" id="SM00741">
    <property type="entry name" value="SapB"/>
    <property type="match status" value="1"/>
</dbReference>
<organism evidence="8 9">
    <name type="scientific">Saccoglossus kowalevskii</name>
    <name type="common">Acorn worm</name>
    <dbReference type="NCBI Taxonomy" id="10224"/>
    <lineage>
        <taxon>Eukaryota</taxon>
        <taxon>Metazoa</taxon>
        <taxon>Hemichordata</taxon>
        <taxon>Enteropneusta</taxon>
        <taxon>Harrimaniidae</taxon>
        <taxon>Saccoglossus</taxon>
    </lineage>
</organism>
<dbReference type="GeneID" id="102805850"/>
<dbReference type="PANTHER" id="PTHR10340">
    <property type="entry name" value="SPHINGOMYELIN PHOSPHODIESTERASE"/>
    <property type="match status" value="1"/>
</dbReference>
<evidence type="ECO:0000256" key="1">
    <source>
        <dbReference type="ARBA" id="ARBA00022801"/>
    </source>
</evidence>
<evidence type="ECO:0000313" key="9">
    <source>
        <dbReference type="RefSeq" id="XP_006818659.1"/>
    </source>
</evidence>
<comment type="catalytic activity">
    <reaction evidence="5">
        <text>a sphingomyelin + H2O = phosphocholine + an N-acylsphing-4-enine + H(+)</text>
        <dbReference type="Rhea" id="RHEA:19253"/>
        <dbReference type="ChEBI" id="CHEBI:15377"/>
        <dbReference type="ChEBI" id="CHEBI:15378"/>
        <dbReference type="ChEBI" id="CHEBI:17636"/>
        <dbReference type="ChEBI" id="CHEBI:52639"/>
        <dbReference type="ChEBI" id="CHEBI:295975"/>
        <dbReference type="EC" id="3.1.4.12"/>
    </reaction>
    <physiologicalReaction direction="left-to-right" evidence="5">
        <dbReference type="Rhea" id="RHEA:19254"/>
    </physiologicalReaction>
</comment>
<gene>
    <name evidence="9" type="primary">LOC102805850</name>
</gene>
<sequence>MVLKATVILGLLLAICVKLGAHPVYYMDQGLTAKSSRLEKLEKLVYHELHAFQSRVNSLDLTLSVSLECEACRFGAELIHILFTQNITEKEVVYLVSEVCNVAKIESTRVCQAVALEFKDEFFYVADNLVLTPDEICGTLIGTSCGHPYNPTTFWNITLPATPKPPIIPPKPPKKGAPISRVLHLADIHYDRDYMTGSNTECGEPLCCRSNDGPPAPSKPGAGKYGDYNNCDAPRSLIENAFQHLSKNEKFDYIIMTGDLPAHNIWNQSRSDQLEVLKEITDMLLKYFPGVKVYPAVGNHESSPVNSFPPPSISNKDLSISWLYNAFAYQWVNRTGWLPSDTVADIKK</sequence>
<dbReference type="PROSITE" id="PS50015">
    <property type="entry name" value="SAP_B"/>
    <property type="match status" value="1"/>
</dbReference>
<name>A0ABM0MF68_SACKO</name>
<accession>A0ABM0MF68</accession>
<feature type="domain" description="Saposin B-type" evidence="7">
    <location>
        <begin position="65"/>
        <end position="149"/>
    </location>
</feature>
<evidence type="ECO:0000259" key="7">
    <source>
        <dbReference type="PROSITE" id="PS50015"/>
    </source>
</evidence>
<keyword evidence="4" id="KW-0326">Glycosidase</keyword>
<protein>
    <submittedName>
        <fullName evidence="9">Sphingomyelin phosphodiesterase-like</fullName>
    </submittedName>
</protein>
<evidence type="ECO:0000256" key="6">
    <source>
        <dbReference type="SAM" id="SignalP"/>
    </source>
</evidence>
<dbReference type="Gene3D" id="3.60.21.10">
    <property type="match status" value="1"/>
</dbReference>
<keyword evidence="6" id="KW-0732">Signal</keyword>
<dbReference type="InterPro" id="IPR008139">
    <property type="entry name" value="SaposinB_dom"/>
</dbReference>
<evidence type="ECO:0000256" key="2">
    <source>
        <dbReference type="ARBA" id="ARBA00023157"/>
    </source>
</evidence>
<dbReference type="RefSeq" id="XP_006818659.1">
    <property type="nucleotide sequence ID" value="XM_006818596.1"/>
</dbReference>
<reference evidence="9" key="1">
    <citation type="submission" date="2025-08" db="UniProtKB">
        <authorList>
            <consortium name="RefSeq"/>
        </authorList>
    </citation>
    <scope>IDENTIFICATION</scope>
    <source>
        <tissue evidence="9">Testes</tissue>
    </source>
</reference>